<feature type="compositionally biased region" description="Low complexity" evidence="13">
    <location>
        <begin position="84"/>
        <end position="100"/>
    </location>
</feature>
<evidence type="ECO:0000256" key="12">
    <source>
        <dbReference type="RuleBase" id="RU365087"/>
    </source>
</evidence>
<dbReference type="GO" id="GO:0009306">
    <property type="term" value="P:protein secretion"/>
    <property type="evidence" value="ECO:0007669"/>
    <property type="project" value="UniProtKB-UniRule"/>
</dbReference>
<evidence type="ECO:0000313" key="14">
    <source>
        <dbReference type="EMBL" id="GHC60938.1"/>
    </source>
</evidence>
<comment type="function">
    <text evidence="11 12">Involved in protein export. Participates in an early event of protein translocation.</text>
</comment>
<evidence type="ECO:0000256" key="9">
    <source>
        <dbReference type="ARBA" id="ARBA00023010"/>
    </source>
</evidence>
<keyword evidence="9 12" id="KW-0811">Translocation</keyword>
<reference evidence="14" key="1">
    <citation type="journal article" date="2014" name="Int. J. Syst. Evol. Microbiol.">
        <title>Complete genome sequence of Corynebacterium casei LMG S-19264T (=DSM 44701T), isolated from a smear-ripened cheese.</title>
        <authorList>
            <consortium name="US DOE Joint Genome Institute (JGI-PGF)"/>
            <person name="Walter F."/>
            <person name="Albersmeier A."/>
            <person name="Kalinowski J."/>
            <person name="Ruckert C."/>
        </authorList>
    </citation>
    <scope>NUCLEOTIDE SEQUENCE</scope>
    <source>
        <strain evidence="14">KCTC 42097</strain>
    </source>
</reference>
<evidence type="ECO:0000256" key="5">
    <source>
        <dbReference type="ARBA" id="ARBA00022475"/>
    </source>
</evidence>
<sequence length="159" mass="15808">METVLIVIHLMIVVALVGVVLMQRSEGGGLGIGGGSGFMSARGAGNALTRTTAILATLFFLTSLGLSLLARYGGNPADILDQFPGNGTQQQQQGTPPAGGSILDQIGGAPAQQEAPVEQAPADTQGGVPTGAEPQAPTAPTESQAPAAPAEQGGQVPQN</sequence>
<dbReference type="InterPro" id="IPR004692">
    <property type="entry name" value="SecG"/>
</dbReference>
<evidence type="ECO:0000256" key="2">
    <source>
        <dbReference type="ARBA" id="ARBA00008445"/>
    </source>
</evidence>
<evidence type="ECO:0000256" key="3">
    <source>
        <dbReference type="ARBA" id="ARBA00017876"/>
    </source>
</evidence>
<evidence type="ECO:0000256" key="4">
    <source>
        <dbReference type="ARBA" id="ARBA00022448"/>
    </source>
</evidence>
<evidence type="ECO:0000256" key="6">
    <source>
        <dbReference type="ARBA" id="ARBA00022692"/>
    </source>
</evidence>
<keyword evidence="10 12" id="KW-0472">Membrane</keyword>
<evidence type="ECO:0000256" key="10">
    <source>
        <dbReference type="ARBA" id="ARBA00023136"/>
    </source>
</evidence>
<comment type="subcellular location">
    <subcellularLocation>
        <location evidence="1 12">Cell membrane</location>
        <topology evidence="1 12">Multi-pass membrane protein</topology>
    </subcellularLocation>
</comment>
<dbReference type="NCBIfam" id="TIGR00810">
    <property type="entry name" value="secG"/>
    <property type="match status" value="1"/>
</dbReference>
<proteinExistence type="inferred from homology"/>
<feature type="compositionally biased region" description="Low complexity" evidence="13">
    <location>
        <begin position="134"/>
        <end position="159"/>
    </location>
</feature>
<dbReference type="EMBL" id="BMZO01000001">
    <property type="protein sequence ID" value="GHC60938.1"/>
    <property type="molecule type" value="Genomic_DNA"/>
</dbReference>
<comment type="similarity">
    <text evidence="2 12">Belongs to the SecG family.</text>
</comment>
<feature type="transmembrane region" description="Helical" evidence="12">
    <location>
        <begin position="52"/>
        <end position="72"/>
    </location>
</feature>
<dbReference type="GO" id="GO:0015450">
    <property type="term" value="F:protein-transporting ATPase activity"/>
    <property type="evidence" value="ECO:0007669"/>
    <property type="project" value="UniProtKB-UniRule"/>
</dbReference>
<evidence type="ECO:0000256" key="8">
    <source>
        <dbReference type="ARBA" id="ARBA00022989"/>
    </source>
</evidence>
<keyword evidence="7 12" id="KW-0653">Protein transport</keyword>
<feature type="region of interest" description="Disordered" evidence="13">
    <location>
        <begin position="79"/>
        <end position="159"/>
    </location>
</feature>
<feature type="transmembrane region" description="Helical" evidence="12">
    <location>
        <begin position="6"/>
        <end position="22"/>
    </location>
</feature>
<feature type="compositionally biased region" description="Low complexity" evidence="13">
    <location>
        <begin position="109"/>
        <end position="122"/>
    </location>
</feature>
<dbReference type="PANTHER" id="PTHR34182">
    <property type="entry name" value="PROTEIN-EXPORT MEMBRANE PROTEIN SECG"/>
    <property type="match status" value="1"/>
</dbReference>
<dbReference type="PANTHER" id="PTHR34182:SF1">
    <property type="entry name" value="PROTEIN-EXPORT MEMBRANE PROTEIN SECG"/>
    <property type="match status" value="1"/>
</dbReference>
<keyword evidence="6 12" id="KW-0812">Transmembrane</keyword>
<evidence type="ECO:0000256" key="1">
    <source>
        <dbReference type="ARBA" id="ARBA00004651"/>
    </source>
</evidence>
<dbReference type="Pfam" id="PF03840">
    <property type="entry name" value="SecG"/>
    <property type="match status" value="1"/>
</dbReference>
<dbReference type="AlphaFoldDB" id="A0A8J3DFE4"/>
<evidence type="ECO:0000313" key="15">
    <source>
        <dbReference type="Proteomes" id="UP000641137"/>
    </source>
</evidence>
<dbReference type="RefSeq" id="WP_189486805.1">
    <property type="nucleotide sequence ID" value="NZ_BMZO01000001.1"/>
</dbReference>
<comment type="caution">
    <text evidence="14">The sequence shown here is derived from an EMBL/GenBank/DDBJ whole genome shotgun (WGS) entry which is preliminary data.</text>
</comment>
<gene>
    <name evidence="14" type="primary">secG</name>
    <name evidence="14" type="ORF">GCM10010136_01250</name>
</gene>
<accession>A0A8J3DFE4</accession>
<dbReference type="Proteomes" id="UP000641137">
    <property type="component" value="Unassembled WGS sequence"/>
</dbReference>
<reference evidence="14" key="2">
    <citation type="submission" date="2020-09" db="EMBL/GenBank/DDBJ databases">
        <authorList>
            <person name="Sun Q."/>
            <person name="Kim S."/>
        </authorList>
    </citation>
    <scope>NUCLEOTIDE SEQUENCE</scope>
    <source>
        <strain evidence="14">KCTC 42097</strain>
    </source>
</reference>
<name>A0A8J3DFE4_9HYPH</name>
<keyword evidence="4 12" id="KW-0813">Transport</keyword>
<organism evidence="14 15">
    <name type="scientific">Limoniibacter endophyticus</name>
    <dbReference type="NCBI Taxonomy" id="1565040"/>
    <lineage>
        <taxon>Bacteria</taxon>
        <taxon>Pseudomonadati</taxon>
        <taxon>Pseudomonadota</taxon>
        <taxon>Alphaproteobacteria</taxon>
        <taxon>Hyphomicrobiales</taxon>
        <taxon>Bartonellaceae</taxon>
        <taxon>Limoniibacter</taxon>
    </lineage>
</organism>
<evidence type="ECO:0000256" key="13">
    <source>
        <dbReference type="SAM" id="MobiDB-lite"/>
    </source>
</evidence>
<dbReference type="GO" id="GO:0065002">
    <property type="term" value="P:intracellular protein transmembrane transport"/>
    <property type="evidence" value="ECO:0007669"/>
    <property type="project" value="TreeGrafter"/>
</dbReference>
<dbReference type="PRINTS" id="PR01651">
    <property type="entry name" value="SECGEXPORT"/>
</dbReference>
<keyword evidence="15" id="KW-1185">Reference proteome</keyword>
<evidence type="ECO:0000256" key="7">
    <source>
        <dbReference type="ARBA" id="ARBA00022927"/>
    </source>
</evidence>
<evidence type="ECO:0000256" key="11">
    <source>
        <dbReference type="ARBA" id="ARBA00025182"/>
    </source>
</evidence>
<dbReference type="GO" id="GO:0043952">
    <property type="term" value="P:protein transport by the Sec complex"/>
    <property type="evidence" value="ECO:0007669"/>
    <property type="project" value="TreeGrafter"/>
</dbReference>
<dbReference type="GO" id="GO:0005886">
    <property type="term" value="C:plasma membrane"/>
    <property type="evidence" value="ECO:0007669"/>
    <property type="project" value="UniProtKB-SubCell"/>
</dbReference>
<keyword evidence="8 12" id="KW-1133">Transmembrane helix</keyword>
<protein>
    <recommendedName>
        <fullName evidence="3 12">Protein-export membrane protein SecG</fullName>
    </recommendedName>
</protein>
<keyword evidence="5 12" id="KW-1003">Cell membrane</keyword>